<dbReference type="EMBL" id="MEUG01000001">
    <property type="protein sequence ID" value="OGC28260.1"/>
    <property type="molecule type" value="Genomic_DNA"/>
</dbReference>
<evidence type="ECO:0000256" key="1">
    <source>
        <dbReference type="SAM" id="MobiDB-lite"/>
    </source>
</evidence>
<dbReference type="Proteomes" id="UP000178602">
    <property type="component" value="Unassembled WGS sequence"/>
</dbReference>
<comment type="caution">
    <text evidence="2">The sequence shown here is derived from an EMBL/GenBank/DDBJ whole genome shotgun (WGS) entry which is preliminary data.</text>
</comment>
<accession>A0A1F4T6R5</accession>
<gene>
    <name evidence="2" type="ORF">A3K49_04675</name>
</gene>
<feature type="region of interest" description="Disordered" evidence="1">
    <location>
        <begin position="184"/>
        <end position="209"/>
    </location>
</feature>
<evidence type="ECO:0000313" key="2">
    <source>
        <dbReference type="EMBL" id="OGC28260.1"/>
    </source>
</evidence>
<sequence>MSIRTSSIANHARVVNFVRRFAAPALLLAAQTGCGEKSAAPIDARCVNLPATSACSTAAAPAAPTVSETIIVTKLDGIKDLVPTLNTPLTIGRPTSLIFSFPQGTQVPTDFRFSARLIAADGTSPLPLFDQNVGISGNTITIPNVTLAVRPGTYTISLMAYDRNSNLDKIYSLNDIKLEAAASGAQPTSTSTVRPPVPTSTGAKPPVTTADPCAGKTGVFLSACKKAQGK</sequence>
<dbReference type="AlphaFoldDB" id="A0A1F4T6R5"/>
<protein>
    <submittedName>
        <fullName evidence="2">Uncharacterized protein</fullName>
    </submittedName>
</protein>
<reference evidence="2 3" key="1">
    <citation type="journal article" date="2016" name="Nat. Commun.">
        <title>Thousands of microbial genomes shed light on interconnected biogeochemical processes in an aquifer system.</title>
        <authorList>
            <person name="Anantharaman K."/>
            <person name="Brown C.T."/>
            <person name="Hug L.A."/>
            <person name="Sharon I."/>
            <person name="Castelle C.J."/>
            <person name="Probst A.J."/>
            <person name="Thomas B.C."/>
            <person name="Singh A."/>
            <person name="Wilkins M.J."/>
            <person name="Karaoz U."/>
            <person name="Brodie E.L."/>
            <person name="Williams K.H."/>
            <person name="Hubbard S.S."/>
            <person name="Banfield J.F."/>
        </authorList>
    </citation>
    <scope>NUCLEOTIDE SEQUENCE [LARGE SCALE GENOMIC DNA]</scope>
</reference>
<evidence type="ECO:0000313" key="3">
    <source>
        <dbReference type="Proteomes" id="UP000178602"/>
    </source>
</evidence>
<name>A0A1F4T6R5_UNCSA</name>
<organism evidence="2 3">
    <name type="scientific">candidate division WOR-1 bacterium RIFOXYC12_FULL_54_18</name>
    <dbReference type="NCBI Taxonomy" id="1802584"/>
    <lineage>
        <taxon>Bacteria</taxon>
        <taxon>Bacillati</taxon>
        <taxon>Saganbacteria</taxon>
    </lineage>
</organism>
<proteinExistence type="predicted"/>